<evidence type="ECO:0000313" key="10">
    <source>
        <dbReference type="Proteomes" id="UP000037109"/>
    </source>
</evidence>
<proteinExistence type="inferred from homology"/>
<name>A0A0M0G9R4_SPOGL</name>
<sequence length="105" mass="11697">MGGPNDKPEFSTFSWGGMLFCAGMGTSIMFWSIVEPLYYYTSPPFHIKVSTTEAAEWGLAYGFFHWGVTAWTLYALPTVAIAYSFFVRKQSSLRISTACRGVGIK</sequence>
<protein>
    <recommendedName>
        <fullName evidence="11">Choline/carnitine/betaine transporter</fullName>
    </recommendedName>
</protein>
<accession>A0A0M0G9R4</accession>
<dbReference type="EMBL" id="LGUF01000007">
    <property type="protein sequence ID" value="KON86569.1"/>
    <property type="molecule type" value="Genomic_DNA"/>
</dbReference>
<feature type="transmembrane region" description="Helical" evidence="8">
    <location>
        <begin position="12"/>
        <end position="34"/>
    </location>
</feature>
<dbReference type="InterPro" id="IPR000060">
    <property type="entry name" value="BCCT_transptr"/>
</dbReference>
<keyword evidence="3" id="KW-0813">Transport</keyword>
<evidence type="ECO:0000256" key="2">
    <source>
        <dbReference type="ARBA" id="ARBA00005658"/>
    </source>
</evidence>
<dbReference type="Pfam" id="PF02028">
    <property type="entry name" value="BCCT"/>
    <property type="match status" value="1"/>
</dbReference>
<evidence type="ECO:0000313" key="9">
    <source>
        <dbReference type="EMBL" id="KON86569.1"/>
    </source>
</evidence>
<feature type="transmembrane region" description="Helical" evidence="8">
    <location>
        <begin position="63"/>
        <end position="86"/>
    </location>
</feature>
<comment type="caution">
    <text evidence="9">The sequence shown here is derived from an EMBL/GenBank/DDBJ whole genome shotgun (WGS) entry which is preliminary data.</text>
</comment>
<keyword evidence="6 8" id="KW-1133">Transmembrane helix</keyword>
<evidence type="ECO:0000256" key="4">
    <source>
        <dbReference type="ARBA" id="ARBA00022475"/>
    </source>
</evidence>
<evidence type="ECO:0000256" key="6">
    <source>
        <dbReference type="ARBA" id="ARBA00022989"/>
    </source>
</evidence>
<evidence type="ECO:0000256" key="3">
    <source>
        <dbReference type="ARBA" id="ARBA00022448"/>
    </source>
</evidence>
<evidence type="ECO:0000256" key="8">
    <source>
        <dbReference type="SAM" id="Phobius"/>
    </source>
</evidence>
<dbReference type="GO" id="GO:0005886">
    <property type="term" value="C:plasma membrane"/>
    <property type="evidence" value="ECO:0007669"/>
    <property type="project" value="UniProtKB-SubCell"/>
</dbReference>
<reference evidence="10" key="1">
    <citation type="submission" date="2015-07" db="EMBL/GenBank/DDBJ databases">
        <title>Fjat-10036 dsm4.</title>
        <authorList>
            <person name="Liu B."/>
            <person name="Wang J."/>
            <person name="Zhu Y."/>
            <person name="Liu G."/>
            <person name="Chen Q."/>
            <person name="Chen Z."/>
            <person name="Lan J."/>
            <person name="Che J."/>
            <person name="Ge C."/>
            <person name="Shi H."/>
            <person name="Pan Z."/>
            <person name="Liu X."/>
        </authorList>
    </citation>
    <scope>NUCLEOTIDE SEQUENCE [LARGE SCALE GENOMIC DNA]</scope>
    <source>
        <strain evidence="10">DSM 4</strain>
    </source>
</reference>
<evidence type="ECO:0008006" key="11">
    <source>
        <dbReference type="Google" id="ProtNLM"/>
    </source>
</evidence>
<comment type="similarity">
    <text evidence="2">Belongs to the BCCT transporter (TC 2.A.15) family.</text>
</comment>
<keyword evidence="4" id="KW-1003">Cell membrane</keyword>
<evidence type="ECO:0000256" key="7">
    <source>
        <dbReference type="ARBA" id="ARBA00023136"/>
    </source>
</evidence>
<comment type="subcellular location">
    <subcellularLocation>
        <location evidence="1">Cell membrane</location>
        <topology evidence="1">Multi-pass membrane protein</topology>
    </subcellularLocation>
</comment>
<evidence type="ECO:0000256" key="5">
    <source>
        <dbReference type="ARBA" id="ARBA00022692"/>
    </source>
</evidence>
<dbReference type="PANTHER" id="PTHR30047:SF7">
    <property type="entry name" value="HIGH-AFFINITY CHOLINE TRANSPORT PROTEIN"/>
    <property type="match status" value="1"/>
</dbReference>
<keyword evidence="10" id="KW-1185">Reference proteome</keyword>
<dbReference type="Proteomes" id="UP000037109">
    <property type="component" value="Unassembled WGS sequence"/>
</dbReference>
<evidence type="ECO:0000256" key="1">
    <source>
        <dbReference type="ARBA" id="ARBA00004651"/>
    </source>
</evidence>
<dbReference type="PATRIC" id="fig|1459.3.peg.1468"/>
<dbReference type="AlphaFoldDB" id="A0A0M0G9R4"/>
<dbReference type="PANTHER" id="PTHR30047">
    <property type="entry name" value="HIGH-AFFINITY CHOLINE TRANSPORT PROTEIN-RELATED"/>
    <property type="match status" value="1"/>
</dbReference>
<organism evidence="9 10">
    <name type="scientific">Sporosarcina globispora</name>
    <name type="common">Bacillus globisporus</name>
    <dbReference type="NCBI Taxonomy" id="1459"/>
    <lineage>
        <taxon>Bacteria</taxon>
        <taxon>Bacillati</taxon>
        <taxon>Bacillota</taxon>
        <taxon>Bacilli</taxon>
        <taxon>Bacillales</taxon>
        <taxon>Caryophanaceae</taxon>
        <taxon>Sporosarcina</taxon>
    </lineage>
</organism>
<keyword evidence="5 8" id="KW-0812">Transmembrane</keyword>
<dbReference type="STRING" id="1459.AF332_06870"/>
<dbReference type="GO" id="GO:0022857">
    <property type="term" value="F:transmembrane transporter activity"/>
    <property type="evidence" value="ECO:0007669"/>
    <property type="project" value="InterPro"/>
</dbReference>
<gene>
    <name evidence="9" type="ORF">AF332_06870</name>
</gene>
<keyword evidence="7 8" id="KW-0472">Membrane</keyword>